<name>A0A699ZEZ7_HAELA</name>
<gene>
    <name evidence="1" type="ORF">HaLaN_18559</name>
</gene>
<evidence type="ECO:0000313" key="1">
    <source>
        <dbReference type="EMBL" id="GFH21287.1"/>
    </source>
</evidence>
<organism evidence="1 2">
    <name type="scientific">Haematococcus lacustris</name>
    <name type="common">Green alga</name>
    <name type="synonym">Haematococcus pluvialis</name>
    <dbReference type="NCBI Taxonomy" id="44745"/>
    <lineage>
        <taxon>Eukaryota</taxon>
        <taxon>Viridiplantae</taxon>
        <taxon>Chlorophyta</taxon>
        <taxon>core chlorophytes</taxon>
        <taxon>Chlorophyceae</taxon>
        <taxon>CS clade</taxon>
        <taxon>Chlamydomonadales</taxon>
        <taxon>Haematococcaceae</taxon>
        <taxon>Haematococcus</taxon>
    </lineage>
</organism>
<accession>A0A699ZEZ7</accession>
<sequence length="16" mass="1853">MRACCCSLEFRSACSW</sequence>
<comment type="caution">
    <text evidence="1">The sequence shown here is derived from an EMBL/GenBank/DDBJ whole genome shotgun (WGS) entry which is preliminary data.</text>
</comment>
<protein>
    <submittedName>
        <fullName evidence="1">Uncharacterized protein</fullName>
    </submittedName>
</protein>
<keyword evidence="2" id="KW-1185">Reference proteome</keyword>
<dbReference type="EMBL" id="BLLF01001798">
    <property type="protein sequence ID" value="GFH21287.1"/>
    <property type="molecule type" value="Genomic_DNA"/>
</dbReference>
<feature type="non-terminal residue" evidence="1">
    <location>
        <position position="16"/>
    </location>
</feature>
<dbReference type="AlphaFoldDB" id="A0A699ZEZ7"/>
<feature type="non-terminal residue" evidence="1">
    <location>
        <position position="1"/>
    </location>
</feature>
<dbReference type="Proteomes" id="UP000485058">
    <property type="component" value="Unassembled WGS sequence"/>
</dbReference>
<evidence type="ECO:0000313" key="2">
    <source>
        <dbReference type="Proteomes" id="UP000485058"/>
    </source>
</evidence>
<reference evidence="1 2" key="1">
    <citation type="submission" date="2020-02" db="EMBL/GenBank/DDBJ databases">
        <title>Draft genome sequence of Haematococcus lacustris strain NIES-144.</title>
        <authorList>
            <person name="Morimoto D."/>
            <person name="Nakagawa S."/>
            <person name="Yoshida T."/>
            <person name="Sawayama S."/>
        </authorList>
    </citation>
    <scope>NUCLEOTIDE SEQUENCE [LARGE SCALE GENOMIC DNA]</scope>
    <source>
        <strain evidence="1 2">NIES-144</strain>
    </source>
</reference>
<proteinExistence type="predicted"/>